<proteinExistence type="predicted"/>
<gene>
    <name evidence="1" type="ORF">AFUS01_LOCUS16597</name>
</gene>
<dbReference type="AlphaFoldDB" id="A0A8J2K1C6"/>
<dbReference type="EMBL" id="CAJVCH010153676">
    <property type="protein sequence ID" value="CAG7727768.1"/>
    <property type="molecule type" value="Genomic_DNA"/>
</dbReference>
<evidence type="ECO:0000313" key="2">
    <source>
        <dbReference type="Proteomes" id="UP000708208"/>
    </source>
</evidence>
<protein>
    <submittedName>
        <fullName evidence="1">Uncharacterized protein</fullName>
    </submittedName>
</protein>
<accession>A0A8J2K1C6</accession>
<evidence type="ECO:0000313" key="1">
    <source>
        <dbReference type="EMBL" id="CAG7727768.1"/>
    </source>
</evidence>
<keyword evidence="2" id="KW-1185">Reference proteome</keyword>
<dbReference type="Proteomes" id="UP000708208">
    <property type="component" value="Unassembled WGS sequence"/>
</dbReference>
<name>A0A8J2K1C6_9HEXA</name>
<reference evidence="1" key="1">
    <citation type="submission" date="2021-06" db="EMBL/GenBank/DDBJ databases">
        <authorList>
            <person name="Hodson N. C."/>
            <person name="Mongue J. A."/>
            <person name="Jaron S. K."/>
        </authorList>
    </citation>
    <scope>NUCLEOTIDE SEQUENCE</scope>
</reference>
<organism evidence="1 2">
    <name type="scientific">Allacma fusca</name>
    <dbReference type="NCBI Taxonomy" id="39272"/>
    <lineage>
        <taxon>Eukaryota</taxon>
        <taxon>Metazoa</taxon>
        <taxon>Ecdysozoa</taxon>
        <taxon>Arthropoda</taxon>
        <taxon>Hexapoda</taxon>
        <taxon>Collembola</taxon>
        <taxon>Symphypleona</taxon>
        <taxon>Sminthuridae</taxon>
        <taxon>Allacma</taxon>
    </lineage>
</organism>
<sequence>MQMIISLHLRLIGNRTTNLRQNIDSYLFEKPGSTSGPGPIDHIHNSLSIPDIKILSEEEKMQLMQV</sequence>
<comment type="caution">
    <text evidence="1">The sequence shown here is derived from an EMBL/GenBank/DDBJ whole genome shotgun (WGS) entry which is preliminary data.</text>
</comment>